<proteinExistence type="inferred from homology"/>
<keyword evidence="8" id="KW-0449">Lipoprotein</keyword>
<feature type="chain" id="PRO_5014189345" description="CFEM domain-containing protein" evidence="9">
    <location>
        <begin position="36"/>
        <end position="93"/>
    </location>
</feature>
<feature type="signal peptide" evidence="9">
    <location>
        <begin position="1"/>
        <end position="35"/>
    </location>
</feature>
<sequence length="93" mass="10240">MNQKSQTQSREQYQTPTMKLSILISFTTLLSLAAGFSPCMEKCALDNRGTTDCTTIKCACHDQKLRDILFKCVESKCSPGDLTSAKQLASQCP</sequence>
<reference evidence="11 12" key="1">
    <citation type="submission" date="2017-12" db="EMBL/GenBank/DDBJ databases">
        <authorList>
            <consortium name="DOE Joint Genome Institute"/>
            <person name="Haridas S."/>
            <person name="Kjaerbolling I."/>
            <person name="Vesth T.C."/>
            <person name="Frisvad J.C."/>
            <person name="Nybo J.L."/>
            <person name="Theobald S."/>
            <person name="Kuo A."/>
            <person name="Bowyer P."/>
            <person name="Matsuda Y."/>
            <person name="Mondo S."/>
            <person name="Lyhne E.K."/>
            <person name="Kogle M.E."/>
            <person name="Clum A."/>
            <person name="Lipzen A."/>
            <person name="Salamov A."/>
            <person name="Ngan C.Y."/>
            <person name="Daum C."/>
            <person name="Chiniquy J."/>
            <person name="Barry K."/>
            <person name="LaButti K."/>
            <person name="Simmons B.A."/>
            <person name="Magnuson J.K."/>
            <person name="Mortensen U.H."/>
            <person name="Larsen T.O."/>
            <person name="Grigoriev I.V."/>
            <person name="Baker S.E."/>
            <person name="Andersen M.R."/>
            <person name="Nordberg H.P."/>
            <person name="Cantor M.N."/>
            <person name="Hua S.X."/>
        </authorList>
    </citation>
    <scope>NUCLEOTIDE SEQUENCE [LARGE SCALE GENOMIC DNA]</scope>
    <source>
        <strain evidence="11 12">CBS 102.13</strain>
    </source>
</reference>
<evidence type="ECO:0000313" key="12">
    <source>
        <dbReference type="Proteomes" id="UP000234585"/>
    </source>
</evidence>
<protein>
    <recommendedName>
        <fullName evidence="10">CFEM domain-containing protein</fullName>
    </recommendedName>
</protein>
<evidence type="ECO:0000256" key="8">
    <source>
        <dbReference type="ARBA" id="ARBA00023288"/>
    </source>
</evidence>
<evidence type="ECO:0000259" key="10">
    <source>
        <dbReference type="Pfam" id="PF05730"/>
    </source>
</evidence>
<organism evidence="11 12">
    <name type="scientific">Aspergillus candidus</name>
    <dbReference type="NCBI Taxonomy" id="41067"/>
    <lineage>
        <taxon>Eukaryota</taxon>
        <taxon>Fungi</taxon>
        <taxon>Dikarya</taxon>
        <taxon>Ascomycota</taxon>
        <taxon>Pezizomycotina</taxon>
        <taxon>Eurotiomycetes</taxon>
        <taxon>Eurotiomycetidae</taxon>
        <taxon>Eurotiales</taxon>
        <taxon>Aspergillaceae</taxon>
        <taxon>Aspergillus</taxon>
        <taxon>Aspergillus subgen. Circumdati</taxon>
    </lineage>
</organism>
<evidence type="ECO:0000256" key="1">
    <source>
        <dbReference type="ARBA" id="ARBA00004589"/>
    </source>
</evidence>
<evidence type="ECO:0000256" key="7">
    <source>
        <dbReference type="ARBA" id="ARBA00023157"/>
    </source>
</evidence>
<accession>A0A2I2FDF6</accession>
<evidence type="ECO:0000256" key="5">
    <source>
        <dbReference type="ARBA" id="ARBA00022622"/>
    </source>
</evidence>
<name>A0A2I2FDF6_ASPCN</name>
<comment type="similarity">
    <text evidence="3">Belongs to the RBT5 family.</text>
</comment>
<keyword evidence="4" id="KW-0964">Secreted</keyword>
<dbReference type="AlphaFoldDB" id="A0A2I2FDF6"/>
<dbReference type="GeneID" id="36519532"/>
<keyword evidence="5" id="KW-0336">GPI-anchor</keyword>
<dbReference type="RefSeq" id="XP_024672664.1">
    <property type="nucleotide sequence ID" value="XM_024812372.1"/>
</dbReference>
<evidence type="ECO:0000256" key="3">
    <source>
        <dbReference type="ARBA" id="ARBA00010031"/>
    </source>
</evidence>
<keyword evidence="5" id="KW-0325">Glycoprotein</keyword>
<dbReference type="GO" id="GO:0005576">
    <property type="term" value="C:extracellular region"/>
    <property type="evidence" value="ECO:0007669"/>
    <property type="project" value="UniProtKB-SubCell"/>
</dbReference>
<dbReference type="GO" id="GO:0098552">
    <property type="term" value="C:side of membrane"/>
    <property type="evidence" value="ECO:0007669"/>
    <property type="project" value="UniProtKB-KW"/>
</dbReference>
<evidence type="ECO:0000256" key="9">
    <source>
        <dbReference type="SAM" id="SignalP"/>
    </source>
</evidence>
<dbReference type="Pfam" id="PF05730">
    <property type="entry name" value="CFEM"/>
    <property type="match status" value="1"/>
</dbReference>
<keyword evidence="7" id="KW-1015">Disulfide bond</keyword>
<gene>
    <name evidence="11" type="ORF">BDW47DRAFT_104634</name>
</gene>
<dbReference type="InterPro" id="IPR008427">
    <property type="entry name" value="Extracellular_membr_CFEM_dom"/>
</dbReference>
<keyword evidence="6 9" id="KW-0732">Signal</keyword>
<evidence type="ECO:0000256" key="4">
    <source>
        <dbReference type="ARBA" id="ARBA00022525"/>
    </source>
</evidence>
<evidence type="ECO:0000256" key="6">
    <source>
        <dbReference type="ARBA" id="ARBA00022729"/>
    </source>
</evidence>
<comment type="subcellular location">
    <subcellularLocation>
        <location evidence="1">Membrane</location>
        <topology evidence="1">Lipid-anchor</topology>
        <topology evidence="1">GPI-anchor</topology>
    </subcellularLocation>
    <subcellularLocation>
        <location evidence="2">Secreted</location>
    </subcellularLocation>
</comment>
<dbReference type="EMBL" id="KZ559134">
    <property type="protein sequence ID" value="PLB38652.1"/>
    <property type="molecule type" value="Genomic_DNA"/>
</dbReference>
<dbReference type="Proteomes" id="UP000234585">
    <property type="component" value="Unassembled WGS sequence"/>
</dbReference>
<evidence type="ECO:0000313" key="11">
    <source>
        <dbReference type="EMBL" id="PLB38652.1"/>
    </source>
</evidence>
<keyword evidence="12" id="KW-1185">Reference proteome</keyword>
<evidence type="ECO:0000256" key="2">
    <source>
        <dbReference type="ARBA" id="ARBA00004613"/>
    </source>
</evidence>
<feature type="domain" description="CFEM" evidence="10">
    <location>
        <begin position="35"/>
        <end position="91"/>
    </location>
</feature>
<keyword evidence="5" id="KW-0472">Membrane</keyword>